<dbReference type="Pfam" id="PF19870">
    <property type="entry name" value="DUF6343"/>
    <property type="match status" value="1"/>
</dbReference>
<feature type="transmembrane region" description="Helical" evidence="2">
    <location>
        <begin position="26"/>
        <end position="45"/>
    </location>
</feature>
<sequence>MLVSEVIAMRTGSEPATARSPLRMRLWLSLWGMAWALFGLVAFALNGRPGWAAACAVVLLLAVVDLCVITYRMRQGPHYQPGRDVPPYEPDHGDGRPRRPKPGADGGRPGGGGTGPSSGRP</sequence>
<keyword evidence="2" id="KW-0812">Transmembrane</keyword>
<name>A0ABS2HXT2_9ACTN</name>
<dbReference type="InterPro" id="IPR036259">
    <property type="entry name" value="MFS_trans_sf"/>
</dbReference>
<protein>
    <recommendedName>
        <fullName evidence="5">Integral membrane protein</fullName>
    </recommendedName>
</protein>
<dbReference type="EMBL" id="JAFEUF010000048">
    <property type="protein sequence ID" value="MBM7054674.1"/>
    <property type="molecule type" value="Genomic_DNA"/>
</dbReference>
<reference evidence="3 4" key="1">
    <citation type="submission" date="2021-02" db="EMBL/GenBank/DDBJ databases">
        <title>Genome Streptomyces sp. RHZ10.</title>
        <authorList>
            <person name="Besaury L."/>
        </authorList>
    </citation>
    <scope>NUCLEOTIDE SEQUENCE [LARGE SCALE GENOMIC DNA]</scope>
    <source>
        <strain evidence="3 4">RHZ10</strain>
    </source>
</reference>
<dbReference type="SUPFAM" id="SSF103473">
    <property type="entry name" value="MFS general substrate transporter"/>
    <property type="match status" value="1"/>
</dbReference>
<evidence type="ECO:0000313" key="4">
    <source>
        <dbReference type="Proteomes" id="UP000712045"/>
    </source>
</evidence>
<feature type="transmembrane region" description="Helical" evidence="2">
    <location>
        <begin position="51"/>
        <end position="71"/>
    </location>
</feature>
<evidence type="ECO:0000313" key="3">
    <source>
        <dbReference type="EMBL" id="MBM7054674.1"/>
    </source>
</evidence>
<dbReference type="Proteomes" id="UP000712045">
    <property type="component" value="Unassembled WGS sequence"/>
</dbReference>
<keyword evidence="2" id="KW-0472">Membrane</keyword>
<evidence type="ECO:0000256" key="1">
    <source>
        <dbReference type="SAM" id="MobiDB-lite"/>
    </source>
</evidence>
<dbReference type="RefSeq" id="WP_205082886.1">
    <property type="nucleotide sequence ID" value="NZ_JAFEUF010000048.1"/>
</dbReference>
<dbReference type="InterPro" id="IPR045924">
    <property type="entry name" value="DUF6343"/>
</dbReference>
<feature type="compositionally biased region" description="Gly residues" evidence="1">
    <location>
        <begin position="104"/>
        <end position="121"/>
    </location>
</feature>
<keyword evidence="2" id="KW-1133">Transmembrane helix</keyword>
<accession>A0ABS2HXT2</accession>
<evidence type="ECO:0000256" key="2">
    <source>
        <dbReference type="SAM" id="Phobius"/>
    </source>
</evidence>
<evidence type="ECO:0008006" key="5">
    <source>
        <dbReference type="Google" id="ProtNLM"/>
    </source>
</evidence>
<organism evidence="3 4">
    <name type="scientific">Streptomyces durocortorensis</name>
    <dbReference type="NCBI Taxonomy" id="2811104"/>
    <lineage>
        <taxon>Bacteria</taxon>
        <taxon>Bacillati</taxon>
        <taxon>Actinomycetota</taxon>
        <taxon>Actinomycetes</taxon>
        <taxon>Kitasatosporales</taxon>
        <taxon>Streptomycetaceae</taxon>
        <taxon>Streptomyces</taxon>
    </lineage>
</organism>
<proteinExistence type="predicted"/>
<comment type="caution">
    <text evidence="3">The sequence shown here is derived from an EMBL/GenBank/DDBJ whole genome shotgun (WGS) entry which is preliminary data.</text>
</comment>
<feature type="region of interest" description="Disordered" evidence="1">
    <location>
        <begin position="76"/>
        <end position="121"/>
    </location>
</feature>
<keyword evidence="4" id="KW-1185">Reference proteome</keyword>
<gene>
    <name evidence="3" type="ORF">JS521_12580</name>
</gene>